<dbReference type="InterPro" id="IPR004367">
    <property type="entry name" value="Cyclin_C-dom"/>
</dbReference>
<reference evidence="6" key="1">
    <citation type="journal article" date="2016" name="Nat. Genet.">
        <title>The genome sequences of Arachis duranensis and Arachis ipaensis, the diploid ancestors of cultivated peanut.</title>
        <authorList>
            <person name="Bertioli D.J."/>
            <person name="Cannon S.B."/>
            <person name="Froenicke L."/>
            <person name="Huang G."/>
            <person name="Farmer A.D."/>
            <person name="Cannon E.K."/>
            <person name="Liu X."/>
            <person name="Gao D."/>
            <person name="Clevenger J."/>
            <person name="Dash S."/>
            <person name="Ren L."/>
            <person name="Moretzsohn M.C."/>
            <person name="Shirasawa K."/>
            <person name="Huang W."/>
            <person name="Vidigal B."/>
            <person name="Abernathy B."/>
            <person name="Chu Y."/>
            <person name="Niederhuth C.E."/>
            <person name="Umale P."/>
            <person name="Araujo A.C."/>
            <person name="Kozik A."/>
            <person name="Kim K.D."/>
            <person name="Burow M.D."/>
            <person name="Varshney R.K."/>
            <person name="Wang X."/>
            <person name="Zhang X."/>
            <person name="Barkley N."/>
            <person name="Guimaraes P.M."/>
            <person name="Isobe S."/>
            <person name="Guo B."/>
            <person name="Liao B."/>
            <person name="Stalker H.T."/>
            <person name="Schmitz R.J."/>
            <person name="Scheffler B.E."/>
            <person name="Leal-Bertioli S.C."/>
            <person name="Xun X."/>
            <person name="Jackson S.A."/>
            <person name="Michelmore R."/>
            <person name="Ozias-Akins P."/>
        </authorList>
    </citation>
    <scope>NUCLEOTIDE SEQUENCE [LARGE SCALE GENOMIC DNA]</scope>
    <source>
        <strain evidence="6">cv. V14167</strain>
    </source>
</reference>
<keyword evidence="2" id="KW-0132">Cell division</keyword>
<evidence type="ECO:0000259" key="5">
    <source>
        <dbReference type="SMART" id="SM01332"/>
    </source>
</evidence>
<evidence type="ECO:0000256" key="1">
    <source>
        <dbReference type="ARBA" id="ARBA00009065"/>
    </source>
</evidence>
<dbReference type="GO" id="GO:0051301">
    <property type="term" value="P:cell division"/>
    <property type="evidence" value="ECO:0007669"/>
    <property type="project" value="UniProtKB-KW"/>
</dbReference>
<comment type="similarity">
    <text evidence="1">Belongs to the cyclin family. Cyclin D subfamily.</text>
</comment>
<name>A0A6P5N553_ARADU</name>
<dbReference type="SMART" id="SM01332">
    <property type="entry name" value="Cyclin_C"/>
    <property type="match status" value="1"/>
</dbReference>
<gene>
    <name evidence="7" type="primary">LOC107473249</name>
</gene>
<dbReference type="FunFam" id="1.10.472.10:FF:000040">
    <property type="entry name" value="D6-type cyclin"/>
    <property type="match status" value="1"/>
</dbReference>
<evidence type="ECO:0000313" key="6">
    <source>
        <dbReference type="Proteomes" id="UP000515211"/>
    </source>
</evidence>
<reference evidence="7" key="2">
    <citation type="submission" date="2025-08" db="UniProtKB">
        <authorList>
            <consortium name="RefSeq"/>
        </authorList>
    </citation>
    <scope>IDENTIFICATION</scope>
    <source>
        <tissue evidence="7">Whole plant</tissue>
    </source>
</reference>
<evidence type="ECO:0000256" key="2">
    <source>
        <dbReference type="ARBA" id="ARBA00022618"/>
    </source>
</evidence>
<feature type="domain" description="Cyclin C-terminal" evidence="5">
    <location>
        <begin position="20"/>
        <end position="142"/>
    </location>
</feature>
<keyword evidence="3" id="KW-0195">Cyclin</keyword>
<evidence type="ECO:0000256" key="3">
    <source>
        <dbReference type="ARBA" id="ARBA00023127"/>
    </source>
</evidence>
<keyword evidence="4" id="KW-0131">Cell cycle</keyword>
<dbReference type="RefSeq" id="XP_020991940.1">
    <property type="nucleotide sequence ID" value="XM_021136281.1"/>
</dbReference>
<dbReference type="CDD" id="cd20544">
    <property type="entry name" value="CYCLIN_AtCycD-like_rpt2"/>
    <property type="match status" value="1"/>
</dbReference>
<organism evidence="6 7">
    <name type="scientific">Arachis duranensis</name>
    <name type="common">Wild peanut</name>
    <dbReference type="NCBI Taxonomy" id="130453"/>
    <lineage>
        <taxon>Eukaryota</taxon>
        <taxon>Viridiplantae</taxon>
        <taxon>Streptophyta</taxon>
        <taxon>Embryophyta</taxon>
        <taxon>Tracheophyta</taxon>
        <taxon>Spermatophyta</taxon>
        <taxon>Magnoliopsida</taxon>
        <taxon>eudicotyledons</taxon>
        <taxon>Gunneridae</taxon>
        <taxon>Pentapetalae</taxon>
        <taxon>rosids</taxon>
        <taxon>fabids</taxon>
        <taxon>Fabales</taxon>
        <taxon>Fabaceae</taxon>
        <taxon>Papilionoideae</taxon>
        <taxon>50 kb inversion clade</taxon>
        <taxon>dalbergioids sensu lato</taxon>
        <taxon>Dalbergieae</taxon>
        <taxon>Pterocarpus clade</taxon>
        <taxon>Arachis</taxon>
    </lineage>
</organism>
<dbReference type="InterPro" id="IPR036915">
    <property type="entry name" value="Cyclin-like_sf"/>
</dbReference>
<dbReference type="KEGG" id="adu:107473249"/>
<dbReference type="SUPFAM" id="SSF47954">
    <property type="entry name" value="Cyclin-like"/>
    <property type="match status" value="1"/>
</dbReference>
<dbReference type="AlphaFoldDB" id="A0A6P5N553"/>
<dbReference type="Pfam" id="PF02984">
    <property type="entry name" value="Cyclin_C"/>
    <property type="match status" value="1"/>
</dbReference>
<dbReference type="GeneID" id="107473249"/>
<dbReference type="Gene3D" id="1.10.472.10">
    <property type="entry name" value="Cyclin-like"/>
    <property type="match status" value="1"/>
</dbReference>
<evidence type="ECO:0000256" key="4">
    <source>
        <dbReference type="ARBA" id="ARBA00023306"/>
    </source>
</evidence>
<proteinExistence type="inferred from homology"/>
<dbReference type="Proteomes" id="UP000515211">
    <property type="component" value="Chromosome 2"/>
</dbReference>
<evidence type="ECO:0000313" key="7">
    <source>
        <dbReference type="RefSeq" id="XP_020991940.1"/>
    </source>
</evidence>
<protein>
    <submittedName>
        <fullName evidence="7">Cyclin-D6-1</fullName>
    </submittedName>
</protein>
<accession>A0A6P5N553</accession>
<sequence length="163" mass="18608">MDIYAGILVLSALEWRMRLITPFSFLHFFIFSTELKDPSLKYVLKEQATKIIFNAHNDIKLLEYKPSTIAASALISASCELCLKQYTMRRASIAACKYLDEDLLTKCIDLMQEMVMLTEANESTIDTSFLSIEPPVSMLERSIKRQRISYASAADTCSRFLKL</sequence>
<keyword evidence="6" id="KW-1185">Reference proteome</keyword>